<evidence type="ECO:0000313" key="2">
    <source>
        <dbReference type="Proteomes" id="UP000018745"/>
    </source>
</evidence>
<proteinExistence type="predicted"/>
<gene>
    <name evidence="1" type="ORF">OVS_01530</name>
</gene>
<organism evidence="1 2">
    <name type="scientific">Mycoplasma ovis str. Michigan</name>
    <dbReference type="NCBI Taxonomy" id="1415773"/>
    <lineage>
        <taxon>Bacteria</taxon>
        <taxon>Bacillati</taxon>
        <taxon>Mycoplasmatota</taxon>
        <taxon>Mollicutes</taxon>
        <taxon>Mycoplasmataceae</taxon>
        <taxon>Mycoplasma</taxon>
    </lineage>
</organism>
<protein>
    <submittedName>
        <fullName evidence="1">Uncharacterized protein</fullName>
    </submittedName>
</protein>
<dbReference type="EMBL" id="CP006935">
    <property type="protein sequence ID" value="AHC40211.1"/>
    <property type="molecule type" value="Genomic_DNA"/>
</dbReference>
<reference evidence="1 2" key="1">
    <citation type="journal article" date="2014" name="Genome Announc.">
        <title>Complete Genome Sequence of Mycoplasma ovis Strain Michigan, a Hemoplasma of Sheep with Two Distinct 16S rRNA Genes.</title>
        <authorList>
            <person name="Deshuillers P.L."/>
            <person name="Santos A.P."/>
            <person name="do Nascimento N.C."/>
            <person name="Hampel J.A."/>
            <person name="Bergin I.L."/>
            <person name="Dyson M.C."/>
            <person name="Messick J.B."/>
        </authorList>
    </citation>
    <scope>NUCLEOTIDE SEQUENCE [LARGE SCALE GENOMIC DNA]</scope>
    <source>
        <strain evidence="1 2">Michigan</strain>
    </source>
</reference>
<dbReference type="PROSITE" id="PS51257">
    <property type="entry name" value="PROKAR_LIPOPROTEIN"/>
    <property type="match status" value="1"/>
</dbReference>
<accession>A0ABN4BLE7</accession>
<dbReference type="RefSeq" id="WP_024071092.1">
    <property type="nucleotide sequence ID" value="NC_023062.1"/>
</dbReference>
<sequence length="88" mass="9299">MTISPKALIAVASMAGGCIGVPLCLWRAQSSSMDLSQSLKPLSGTSLTARTTDTPKEKKSVVKGRCDITSFEAGVGDFLTKQHKREGD</sequence>
<name>A0ABN4BLE7_9MOLU</name>
<dbReference type="Proteomes" id="UP000018745">
    <property type="component" value="Chromosome"/>
</dbReference>
<keyword evidence="2" id="KW-1185">Reference proteome</keyword>
<evidence type="ECO:0000313" key="1">
    <source>
        <dbReference type="EMBL" id="AHC40211.1"/>
    </source>
</evidence>